<dbReference type="InterPro" id="IPR005543">
    <property type="entry name" value="PASTA_dom"/>
</dbReference>
<proteinExistence type="predicted"/>
<dbReference type="GO" id="GO:0071555">
    <property type="term" value="P:cell wall organization"/>
    <property type="evidence" value="ECO:0007669"/>
    <property type="project" value="TreeGrafter"/>
</dbReference>
<evidence type="ECO:0000256" key="1">
    <source>
        <dbReference type="ARBA" id="ARBA00004370"/>
    </source>
</evidence>
<dbReference type="Pfam" id="PF00905">
    <property type="entry name" value="Transpeptidase"/>
    <property type="match status" value="1"/>
</dbReference>
<dbReference type="Pfam" id="PF03793">
    <property type="entry name" value="PASTA"/>
    <property type="match status" value="1"/>
</dbReference>
<dbReference type="AlphaFoldDB" id="A0A381V0L2"/>
<dbReference type="InterPro" id="IPR012338">
    <property type="entry name" value="Beta-lactam/transpept-like"/>
</dbReference>
<dbReference type="InterPro" id="IPR036138">
    <property type="entry name" value="PBP_dimer_sf"/>
</dbReference>
<accession>A0A381V0L2</accession>
<gene>
    <name evidence="4" type="ORF">METZ01_LOCUS86783</name>
</gene>
<comment type="subcellular location">
    <subcellularLocation>
        <location evidence="1">Membrane</location>
    </subcellularLocation>
</comment>
<dbReference type="GO" id="GO:0008658">
    <property type="term" value="F:penicillin binding"/>
    <property type="evidence" value="ECO:0007669"/>
    <property type="project" value="InterPro"/>
</dbReference>
<name>A0A381V0L2_9ZZZZ</name>
<dbReference type="InterPro" id="IPR005311">
    <property type="entry name" value="PBP_dimer"/>
</dbReference>
<dbReference type="EMBL" id="UINC01007545">
    <property type="protein sequence ID" value="SVA33929.1"/>
    <property type="molecule type" value="Genomic_DNA"/>
</dbReference>
<dbReference type="Gene3D" id="3.40.710.10">
    <property type="entry name" value="DD-peptidase/beta-lactamase superfamily"/>
    <property type="match status" value="1"/>
</dbReference>
<evidence type="ECO:0000259" key="3">
    <source>
        <dbReference type="PROSITE" id="PS51178"/>
    </source>
</evidence>
<dbReference type="SMART" id="SM00740">
    <property type="entry name" value="PASTA"/>
    <property type="match status" value="1"/>
</dbReference>
<evidence type="ECO:0000256" key="2">
    <source>
        <dbReference type="ARBA" id="ARBA00023136"/>
    </source>
</evidence>
<dbReference type="PANTHER" id="PTHR30627:SF1">
    <property type="entry name" value="PEPTIDOGLYCAN D,D-TRANSPEPTIDASE FTSI"/>
    <property type="match status" value="1"/>
</dbReference>
<dbReference type="Pfam" id="PF03717">
    <property type="entry name" value="PBP_dimer"/>
    <property type="match status" value="1"/>
</dbReference>
<reference evidence="4" key="1">
    <citation type="submission" date="2018-05" db="EMBL/GenBank/DDBJ databases">
        <authorList>
            <person name="Lanie J.A."/>
            <person name="Ng W.-L."/>
            <person name="Kazmierczak K.M."/>
            <person name="Andrzejewski T.M."/>
            <person name="Davidsen T.M."/>
            <person name="Wayne K.J."/>
            <person name="Tettelin H."/>
            <person name="Glass J.I."/>
            <person name="Rusch D."/>
            <person name="Podicherti R."/>
            <person name="Tsui H.-C.T."/>
            <person name="Winkler M.E."/>
        </authorList>
    </citation>
    <scope>NUCLEOTIDE SEQUENCE</scope>
</reference>
<sequence>MYQQEAIDQGQRKEKLFPNRGNIFDRNNHSLTRNIIHHTLTADPTKVTDKHGLANAIHIRTGQPMDELLDKLNNKGKFIYLARNVQKETLGTLPTMGFDGLFIKRHYKRWYPHGKIAAQILGYTNIDDQGISGIEKVYNIELSGAPGWVVKSKGWKGKMQQLGGQPSLLPIDGLNIQLTLDLQYQSILQEELLQRQLKTKAISATGIIINPHTGAILAMASTPGFDNNNFSKHKLETHRSRAITDQFEPGSTFKIVSAVAALSEKKVNLSEEFNCENGRFSYFDILVQDHEKHGQLTFPQIIQYSSNIGIIKVTERLGRSNLYKYARDFGFGSTTQISLNGEMSGTLRPLKDWSRVSPGQIAMGHEVAVTTLQLAMAYAAVANDGYLIKPRLIHQIFNSEMEVTYNNEVSIVRQISDARTMKHAKKMLRKVVSDGTGVKANIHGWDVAGKTGTAQKYISGSYSNDKFISNFVGFFPVNNPQILAVIVLDEPNAPFHWGGEGAAVAFRRIMERIINMDDSITPPKRNKRTDSIKDDIIIVQNEKPYAIPASNRKPVLLSTTRAQSNRNYIYVPDVRNTSLKKAMTVLRQAGLMVKVEGSGKVLWQSPRPGTIKNIGDTCIIHLE</sequence>
<evidence type="ECO:0000313" key="4">
    <source>
        <dbReference type="EMBL" id="SVA33929.1"/>
    </source>
</evidence>
<dbReference type="CDD" id="cd06575">
    <property type="entry name" value="PASTA_Pbp2x-like_2"/>
    <property type="match status" value="1"/>
</dbReference>
<protein>
    <recommendedName>
        <fullName evidence="3">PASTA domain-containing protein</fullName>
    </recommendedName>
</protein>
<organism evidence="4">
    <name type="scientific">marine metagenome</name>
    <dbReference type="NCBI Taxonomy" id="408172"/>
    <lineage>
        <taxon>unclassified sequences</taxon>
        <taxon>metagenomes</taxon>
        <taxon>ecological metagenomes</taxon>
    </lineage>
</organism>
<dbReference type="SUPFAM" id="SSF56601">
    <property type="entry name" value="beta-lactamase/transpeptidase-like"/>
    <property type="match status" value="1"/>
</dbReference>
<feature type="domain" description="PASTA" evidence="3">
    <location>
        <begin position="565"/>
        <end position="623"/>
    </location>
</feature>
<dbReference type="InterPro" id="IPR001460">
    <property type="entry name" value="PCN-bd_Tpept"/>
</dbReference>
<keyword evidence="2" id="KW-0472">Membrane</keyword>
<dbReference type="PANTHER" id="PTHR30627">
    <property type="entry name" value="PEPTIDOGLYCAN D,D-TRANSPEPTIDASE"/>
    <property type="match status" value="1"/>
</dbReference>
<dbReference type="Gene3D" id="3.90.1310.10">
    <property type="entry name" value="Penicillin-binding protein 2a (Domain 2)"/>
    <property type="match status" value="1"/>
</dbReference>
<dbReference type="SUPFAM" id="SSF56519">
    <property type="entry name" value="Penicillin binding protein dimerisation domain"/>
    <property type="match status" value="1"/>
</dbReference>
<dbReference type="PROSITE" id="PS51178">
    <property type="entry name" value="PASTA"/>
    <property type="match status" value="1"/>
</dbReference>
<dbReference type="GO" id="GO:0005886">
    <property type="term" value="C:plasma membrane"/>
    <property type="evidence" value="ECO:0007669"/>
    <property type="project" value="TreeGrafter"/>
</dbReference>
<dbReference type="Gene3D" id="3.30.450.330">
    <property type="match status" value="1"/>
</dbReference>
<dbReference type="SUPFAM" id="SSF54184">
    <property type="entry name" value="Penicillin-binding protein 2x (pbp-2x), c-terminal domain"/>
    <property type="match status" value="1"/>
</dbReference>
<dbReference type="InterPro" id="IPR050515">
    <property type="entry name" value="Beta-lactam/transpept"/>
</dbReference>